<dbReference type="EMBL" id="FMXB01000018">
    <property type="protein sequence ID" value="SDA66085.1"/>
    <property type="molecule type" value="Genomic_DNA"/>
</dbReference>
<keyword evidence="2" id="KW-1185">Reference proteome</keyword>
<name>A0A1G5X938_9EURY</name>
<sequence>MKLVKKNQKLHNPDSPLLIGELKEGDVVKEVKELSYIDAQVRLI</sequence>
<proteinExistence type="predicted"/>
<dbReference type="RefSeq" id="WP_262492227.1">
    <property type="nucleotide sequence ID" value="NZ_FMXB01000018.1"/>
</dbReference>
<accession>A0A1G5X938</accession>
<reference evidence="1 2" key="1">
    <citation type="submission" date="2016-10" db="EMBL/GenBank/DDBJ databases">
        <authorList>
            <person name="Varghese N."/>
            <person name="Submissions S."/>
        </authorList>
    </citation>
    <scope>NUCLEOTIDE SEQUENCE [LARGE SCALE GENOMIC DNA]</scope>
    <source>
        <strain evidence="1 2">DSM 16643</strain>
    </source>
</reference>
<evidence type="ECO:0000313" key="1">
    <source>
        <dbReference type="EMBL" id="SDA66085.1"/>
    </source>
</evidence>
<dbReference type="AlphaFoldDB" id="A0A1G5X938"/>
<dbReference type="Proteomes" id="UP000323439">
    <property type="component" value="Unassembled WGS sequence"/>
</dbReference>
<evidence type="ECO:0000313" key="2">
    <source>
        <dbReference type="Proteomes" id="UP000323439"/>
    </source>
</evidence>
<gene>
    <name evidence="1" type="ORF">SAMN02910315_02002</name>
</gene>
<organism evidence="1 2">
    <name type="scientific">Methanobrevibacter millerae</name>
    <dbReference type="NCBI Taxonomy" id="230361"/>
    <lineage>
        <taxon>Archaea</taxon>
        <taxon>Methanobacteriati</taxon>
        <taxon>Methanobacteriota</taxon>
        <taxon>Methanomada group</taxon>
        <taxon>Methanobacteria</taxon>
        <taxon>Methanobacteriales</taxon>
        <taxon>Methanobacteriaceae</taxon>
        <taxon>Methanobrevibacter</taxon>
    </lineage>
</organism>
<protein>
    <submittedName>
        <fullName evidence="1">Uncharacterized protein</fullName>
    </submittedName>
</protein>